<reference evidence="7" key="4">
    <citation type="submission" date="2025-04" db="UniProtKB">
        <authorList>
            <consortium name="RefSeq"/>
        </authorList>
    </citation>
    <scope>IDENTIFICATION</scope>
    <source>
        <tissue evidence="7">Leaf</tissue>
    </source>
</reference>
<keyword evidence="6" id="KW-1185">Reference proteome</keyword>
<dbReference type="Proteomes" id="UP000197138">
    <property type="component" value="Unassembled WGS sequence"/>
</dbReference>
<accession>A0A218WC16</accession>
<evidence type="ECO:0000313" key="7">
    <source>
        <dbReference type="RefSeq" id="XP_031379008.1"/>
    </source>
</evidence>
<dbReference type="AlphaFoldDB" id="A0A218WC16"/>
<dbReference type="SMR" id="A0A218WC16"/>
<dbReference type="Pfam" id="PF03195">
    <property type="entry name" value="LOB"/>
    <property type="match status" value="1"/>
</dbReference>
<dbReference type="PANTHER" id="PTHR31301">
    <property type="entry name" value="LOB DOMAIN-CONTAINING PROTEIN 4-RELATED"/>
    <property type="match status" value="1"/>
</dbReference>
<reference evidence="4" key="2">
    <citation type="submission" date="2017-06" db="EMBL/GenBank/DDBJ databases">
        <title>The pomegranate genome and the genomics of punicalagin biosynthesis.</title>
        <authorList>
            <person name="Xu C."/>
        </authorList>
    </citation>
    <scope>NUCLEOTIDE SEQUENCE [LARGE SCALE GENOMIC DNA]</scope>
    <source>
        <tissue evidence="4">Fresh leaf</tissue>
    </source>
</reference>
<dbReference type="GeneID" id="116194348"/>
<reference evidence="5" key="1">
    <citation type="journal article" date="2017" name="Plant J.">
        <title>The pomegranate (Punica granatum L.) genome and the genomics of punicalagin biosynthesis.</title>
        <authorList>
            <person name="Qin G."/>
            <person name="Xu C."/>
            <person name="Ming R."/>
            <person name="Tang H."/>
            <person name="Guyot R."/>
            <person name="Kramer E.M."/>
            <person name="Hu Y."/>
            <person name="Yi X."/>
            <person name="Qi Y."/>
            <person name="Xu X."/>
            <person name="Gao Z."/>
            <person name="Pan H."/>
            <person name="Jian J."/>
            <person name="Tian Y."/>
            <person name="Yue Z."/>
            <person name="Xu Y."/>
        </authorList>
    </citation>
    <scope>NUCLEOTIDE SEQUENCE [LARGE SCALE GENOMIC DNA]</scope>
    <source>
        <strain evidence="5">cv. Dabenzi</strain>
    </source>
</reference>
<keyword evidence="2" id="KW-0175">Coiled coil</keyword>
<evidence type="ECO:0000313" key="5">
    <source>
        <dbReference type="Proteomes" id="UP000197138"/>
    </source>
</evidence>
<reference evidence="6" key="3">
    <citation type="journal article" date="2020" name="Plant Biotechnol. J.">
        <title>The pomegranate (Punica granatum L.) draft genome dissects genetic divergence between soft- and hard-seeded cultivars.</title>
        <authorList>
            <person name="Luo X."/>
            <person name="Li H."/>
            <person name="Wu Z."/>
            <person name="Yao W."/>
            <person name="Zhao P."/>
            <person name="Cao D."/>
            <person name="Yu H."/>
            <person name="Li K."/>
            <person name="Poudel K."/>
            <person name="Zhao D."/>
            <person name="Zhang F."/>
            <person name="Xia X."/>
            <person name="Chen L."/>
            <person name="Wang Q."/>
            <person name="Jing D."/>
            <person name="Cao S."/>
        </authorList>
    </citation>
    <scope>NUCLEOTIDE SEQUENCE [LARGE SCALE GENOMIC DNA]</scope>
</reference>
<dbReference type="PANTHER" id="PTHR31301:SF87">
    <property type="entry name" value="LOB DOMAIN-CONTAINING PROTEIN 15"/>
    <property type="match status" value="1"/>
</dbReference>
<evidence type="ECO:0000313" key="6">
    <source>
        <dbReference type="Proteomes" id="UP000515151"/>
    </source>
</evidence>
<evidence type="ECO:0000256" key="2">
    <source>
        <dbReference type="SAM" id="Coils"/>
    </source>
</evidence>
<organism evidence="4 5">
    <name type="scientific">Punica granatum</name>
    <name type="common">Pomegranate</name>
    <dbReference type="NCBI Taxonomy" id="22663"/>
    <lineage>
        <taxon>Eukaryota</taxon>
        <taxon>Viridiplantae</taxon>
        <taxon>Streptophyta</taxon>
        <taxon>Embryophyta</taxon>
        <taxon>Tracheophyta</taxon>
        <taxon>Spermatophyta</taxon>
        <taxon>Magnoliopsida</taxon>
        <taxon>eudicotyledons</taxon>
        <taxon>Gunneridae</taxon>
        <taxon>Pentapetalae</taxon>
        <taxon>rosids</taxon>
        <taxon>malvids</taxon>
        <taxon>Myrtales</taxon>
        <taxon>Lythraceae</taxon>
        <taxon>Punica</taxon>
    </lineage>
</organism>
<gene>
    <name evidence="7" type="primary">LOC116194348</name>
    <name evidence="4" type="ORF">CDL15_Pgr025739</name>
</gene>
<name>A0A218WC16_PUNGR</name>
<dbReference type="PROSITE" id="PS50891">
    <property type="entry name" value="LOB"/>
    <property type="match status" value="1"/>
</dbReference>
<dbReference type="EMBL" id="MTKT01004810">
    <property type="protein sequence ID" value="OWM69890.1"/>
    <property type="molecule type" value="Genomic_DNA"/>
</dbReference>
<dbReference type="RefSeq" id="XP_031379008.1">
    <property type="nucleotide sequence ID" value="XM_031523148.1"/>
</dbReference>
<dbReference type="OrthoDB" id="1927167at2759"/>
<dbReference type="InterPro" id="IPR004883">
    <property type="entry name" value="LOB"/>
</dbReference>
<dbReference type="Proteomes" id="UP000515151">
    <property type="component" value="Chromosome 2"/>
</dbReference>
<evidence type="ECO:0000259" key="3">
    <source>
        <dbReference type="PROSITE" id="PS50891"/>
    </source>
</evidence>
<feature type="coiled-coil region" evidence="2">
    <location>
        <begin position="126"/>
        <end position="153"/>
    </location>
</feature>
<evidence type="ECO:0000256" key="1">
    <source>
        <dbReference type="ARBA" id="ARBA00005474"/>
    </source>
</evidence>
<feature type="domain" description="LOB" evidence="3">
    <location>
        <begin position="46"/>
        <end position="147"/>
    </location>
</feature>
<comment type="similarity">
    <text evidence="1">Belongs to the LOB domain-containing protein family.</text>
</comment>
<evidence type="ECO:0000313" key="4">
    <source>
        <dbReference type="EMBL" id="OWM69890.1"/>
    </source>
</evidence>
<proteinExistence type="inferred from homology"/>
<sequence>MSRERERLDEIGKKIKREADVAPSRLMGRRHMLSPQSQAGTLNTITPCAACKLLRRRCAQECPFSPYFSPHEPQKFASVHKVFGASNVSKMLMEVPESQRADAANSLVYEANVRLRDPVYGCMGAISALQQQVQSLQAELNAVRAEILKYKYREANVLPSSSHMTLLSSGPGVNIVSVAAPPPILQPQPPSPQPSSLPPPAAISCSSVFTQPTTSSCTTDFNSISSENVSYFG</sequence>
<protein>
    <submittedName>
        <fullName evidence="7">LOB domain-containing protein 15</fullName>
    </submittedName>
</protein>